<dbReference type="InterPro" id="IPR000544">
    <property type="entry name" value="Octanoyltransferase"/>
</dbReference>
<keyword evidence="4 6" id="KW-0012">Acyltransferase</keyword>
<dbReference type="FunFam" id="3.30.930.10:FF:000035">
    <property type="entry name" value="Putative lipoyltransferase 2, mitochondrial"/>
    <property type="match status" value="1"/>
</dbReference>
<evidence type="ECO:0000256" key="8">
    <source>
        <dbReference type="PIRSR" id="PIRSR016262-1"/>
    </source>
</evidence>
<dbReference type="AlphaFoldDB" id="A0A4Q1BZA6"/>
<dbReference type="RefSeq" id="WP_129027199.1">
    <property type="nucleotide sequence ID" value="NZ_SDHY01000004.1"/>
</dbReference>
<dbReference type="CDD" id="cd16444">
    <property type="entry name" value="LipB"/>
    <property type="match status" value="1"/>
</dbReference>
<dbReference type="InterPro" id="IPR045864">
    <property type="entry name" value="aa-tRNA-synth_II/BPL/LPL"/>
</dbReference>
<dbReference type="NCBIfam" id="TIGR00214">
    <property type="entry name" value="lipB"/>
    <property type="match status" value="1"/>
</dbReference>
<dbReference type="InterPro" id="IPR004143">
    <property type="entry name" value="BPL_LPL_catalytic"/>
</dbReference>
<dbReference type="GO" id="GO:0033819">
    <property type="term" value="F:lipoyl(octanoyl) transferase activity"/>
    <property type="evidence" value="ECO:0007669"/>
    <property type="project" value="UniProtKB-EC"/>
</dbReference>
<dbReference type="InterPro" id="IPR020605">
    <property type="entry name" value="Octanoyltransferase_CS"/>
</dbReference>
<proteinExistence type="inferred from homology"/>
<accession>A0A4Q1BZA6</accession>
<comment type="subcellular location">
    <subcellularLocation>
        <location evidence="6">Cytoplasm</location>
    </subcellularLocation>
</comment>
<dbReference type="GO" id="GO:0005737">
    <property type="term" value="C:cytoplasm"/>
    <property type="evidence" value="ECO:0007669"/>
    <property type="project" value="UniProtKB-SubCell"/>
</dbReference>
<name>A0A4Q1BZA6_9BACT</name>
<evidence type="ECO:0000256" key="2">
    <source>
        <dbReference type="ARBA" id="ARBA00022490"/>
    </source>
</evidence>
<comment type="function">
    <text evidence="5 6 7">Catalyzes the transfer of endogenously produced octanoic acid from octanoyl-acyl-carrier-protein onto the lipoyl domains of lipoate-dependent enzymes. Lipoyl-ACP can also act as a substrate although octanoyl-ACP is likely to be the physiological substrate.</text>
</comment>
<dbReference type="OrthoDB" id="9787061at2"/>
<feature type="binding site" evidence="6 9">
    <location>
        <begin position="175"/>
        <end position="177"/>
    </location>
    <ligand>
        <name>substrate</name>
    </ligand>
</feature>
<dbReference type="Proteomes" id="UP000289455">
    <property type="component" value="Unassembled WGS sequence"/>
</dbReference>
<comment type="caution">
    <text evidence="12">The sequence shown here is derived from an EMBL/GenBank/DDBJ whole genome shotgun (WGS) entry which is preliminary data.</text>
</comment>
<feature type="binding site" evidence="6 9">
    <location>
        <begin position="162"/>
        <end position="164"/>
    </location>
    <ligand>
        <name>substrate</name>
    </ligand>
</feature>
<evidence type="ECO:0000256" key="10">
    <source>
        <dbReference type="PIRSR" id="PIRSR016262-3"/>
    </source>
</evidence>
<feature type="site" description="Lowers pKa of active site Cys" evidence="6 10">
    <location>
        <position position="159"/>
    </location>
</feature>
<evidence type="ECO:0000256" key="6">
    <source>
        <dbReference type="HAMAP-Rule" id="MF_00013"/>
    </source>
</evidence>
<reference evidence="12 13" key="1">
    <citation type="submission" date="2019-01" db="EMBL/GenBank/DDBJ databases">
        <title>Cytophagaceae bacterium strain CAR-16.</title>
        <authorList>
            <person name="Chen W.-M."/>
        </authorList>
    </citation>
    <scope>NUCLEOTIDE SEQUENCE [LARGE SCALE GENOMIC DNA]</scope>
    <source>
        <strain evidence="12 13">CAR-16</strain>
    </source>
</reference>
<evidence type="ECO:0000256" key="7">
    <source>
        <dbReference type="PIRNR" id="PIRNR016262"/>
    </source>
</evidence>
<comment type="miscellaneous">
    <text evidence="6">In the reaction, the free carboxyl group of octanoic acid is attached via an amide linkage to the epsilon-amino group of a specific lysine residue of lipoyl domains of lipoate-dependent enzymes.</text>
</comment>
<dbReference type="HAMAP" id="MF_00013">
    <property type="entry name" value="LipB"/>
    <property type="match status" value="1"/>
</dbReference>
<gene>
    <name evidence="6 12" type="primary">lipB</name>
    <name evidence="12" type="ORF">ESB04_07945</name>
</gene>
<evidence type="ECO:0000313" key="12">
    <source>
        <dbReference type="EMBL" id="RXK48874.1"/>
    </source>
</evidence>
<dbReference type="Gene3D" id="3.30.930.10">
    <property type="entry name" value="Bira Bifunctional Protein, Domain 2"/>
    <property type="match status" value="1"/>
</dbReference>
<sequence length="246" mass="28002">MIQNKDVQFVDIGLSPYQETWDLQESLLGRIAQIKLNNRQQALVSPTPNFLLFCEHPHVYTLGKSGDESHLLMQEPFLANIGASFFRINRGGDITYHGPGQLVAYPILDLENFFTDIHLYLRKLEEAIILTCQDYGLVAGRIDGLTGVWIDYEKENARKICALGVKASRWITMHGFALNINTDLTYFSHIVPCGIASRGVTSLEQELGRKMDMWEVKEKVLSHLCQLFECHLQHVSRETLNLTHNS</sequence>
<evidence type="ECO:0000313" key="13">
    <source>
        <dbReference type="Proteomes" id="UP000289455"/>
    </source>
</evidence>
<keyword evidence="2 6" id="KW-0963">Cytoplasm</keyword>
<keyword evidence="3 6" id="KW-0808">Transferase</keyword>
<comment type="similarity">
    <text evidence="6 7">Belongs to the LipB family.</text>
</comment>
<dbReference type="SUPFAM" id="SSF55681">
    <property type="entry name" value="Class II aaRS and biotin synthetases"/>
    <property type="match status" value="1"/>
</dbReference>
<dbReference type="EC" id="2.3.1.181" evidence="6 7"/>
<dbReference type="PANTHER" id="PTHR10993:SF12">
    <property type="entry name" value="OCTANOYLTRANSFERASE"/>
    <property type="match status" value="1"/>
</dbReference>
<evidence type="ECO:0000256" key="1">
    <source>
        <dbReference type="ARBA" id="ARBA00004821"/>
    </source>
</evidence>
<feature type="binding site" evidence="6 9">
    <location>
        <begin position="90"/>
        <end position="97"/>
    </location>
    <ligand>
        <name>substrate</name>
    </ligand>
</feature>
<organism evidence="12 13">
    <name type="scientific">Aquirufa rosea</name>
    <dbReference type="NCBI Taxonomy" id="2509241"/>
    <lineage>
        <taxon>Bacteria</taxon>
        <taxon>Pseudomonadati</taxon>
        <taxon>Bacteroidota</taxon>
        <taxon>Cytophagia</taxon>
        <taxon>Cytophagales</taxon>
        <taxon>Flectobacillaceae</taxon>
        <taxon>Aquirufa</taxon>
    </lineage>
</organism>
<keyword evidence="13" id="KW-1185">Reference proteome</keyword>
<evidence type="ECO:0000256" key="4">
    <source>
        <dbReference type="ARBA" id="ARBA00023315"/>
    </source>
</evidence>
<evidence type="ECO:0000256" key="9">
    <source>
        <dbReference type="PIRSR" id="PIRSR016262-2"/>
    </source>
</evidence>
<dbReference type="PANTHER" id="PTHR10993">
    <property type="entry name" value="OCTANOYLTRANSFERASE"/>
    <property type="match status" value="1"/>
</dbReference>
<dbReference type="GO" id="GO:0009249">
    <property type="term" value="P:protein lipoylation"/>
    <property type="evidence" value="ECO:0007669"/>
    <property type="project" value="InterPro"/>
</dbReference>
<dbReference type="PIRSF" id="PIRSF016262">
    <property type="entry name" value="LPLase"/>
    <property type="match status" value="1"/>
</dbReference>
<comment type="catalytic activity">
    <reaction evidence="6 7">
        <text>octanoyl-[ACP] + L-lysyl-[protein] = N(6)-octanoyl-L-lysyl-[protein] + holo-[ACP] + H(+)</text>
        <dbReference type="Rhea" id="RHEA:17665"/>
        <dbReference type="Rhea" id="RHEA-COMP:9636"/>
        <dbReference type="Rhea" id="RHEA-COMP:9685"/>
        <dbReference type="Rhea" id="RHEA-COMP:9752"/>
        <dbReference type="Rhea" id="RHEA-COMP:9928"/>
        <dbReference type="ChEBI" id="CHEBI:15378"/>
        <dbReference type="ChEBI" id="CHEBI:29969"/>
        <dbReference type="ChEBI" id="CHEBI:64479"/>
        <dbReference type="ChEBI" id="CHEBI:78463"/>
        <dbReference type="ChEBI" id="CHEBI:78809"/>
        <dbReference type="EC" id="2.3.1.181"/>
    </reaction>
</comment>
<evidence type="ECO:0000256" key="5">
    <source>
        <dbReference type="ARBA" id="ARBA00024732"/>
    </source>
</evidence>
<evidence type="ECO:0000256" key="3">
    <source>
        <dbReference type="ARBA" id="ARBA00022679"/>
    </source>
</evidence>
<feature type="domain" description="BPL/LPL catalytic" evidence="11">
    <location>
        <begin position="45"/>
        <end position="232"/>
    </location>
</feature>
<dbReference type="EMBL" id="SDHY01000004">
    <property type="protein sequence ID" value="RXK48874.1"/>
    <property type="molecule type" value="Genomic_DNA"/>
</dbReference>
<dbReference type="PROSITE" id="PS51733">
    <property type="entry name" value="BPL_LPL_CATALYTIC"/>
    <property type="match status" value="1"/>
</dbReference>
<feature type="active site" description="Acyl-thioester intermediate" evidence="6 8">
    <location>
        <position position="193"/>
    </location>
</feature>
<dbReference type="NCBIfam" id="NF010925">
    <property type="entry name" value="PRK14345.1"/>
    <property type="match status" value="1"/>
</dbReference>
<protein>
    <recommendedName>
        <fullName evidence="6 7">Octanoyltransferase</fullName>
        <ecNumber evidence="6 7">2.3.1.181</ecNumber>
    </recommendedName>
    <alternativeName>
        <fullName evidence="6">Lipoate-protein ligase B</fullName>
    </alternativeName>
    <alternativeName>
        <fullName evidence="6">Lipoyl/octanoyl transferase</fullName>
    </alternativeName>
    <alternativeName>
        <fullName evidence="6">Octanoyl-[acyl-carrier-protein]-protein N-octanoyltransferase</fullName>
    </alternativeName>
</protein>
<dbReference type="Pfam" id="PF21948">
    <property type="entry name" value="LplA-B_cat"/>
    <property type="match status" value="1"/>
</dbReference>
<evidence type="ECO:0000259" key="11">
    <source>
        <dbReference type="PROSITE" id="PS51733"/>
    </source>
</evidence>
<comment type="pathway">
    <text evidence="1 6 7">Protein modification; protein lipoylation via endogenous pathway; protein N(6)-(lipoyl)lysine from octanoyl-[acyl-carrier-protein]: step 1/2.</text>
</comment>
<dbReference type="UniPathway" id="UPA00538">
    <property type="reaction ID" value="UER00592"/>
</dbReference>
<dbReference type="PROSITE" id="PS01313">
    <property type="entry name" value="LIPB"/>
    <property type="match status" value="1"/>
</dbReference>